<dbReference type="AlphaFoldDB" id="A0A6J7PEN4"/>
<sequence length="129" mass="13982">MRAIWGRASVRRYRASTSFIDRIRQEVTLTGSSAVDADGAIAGQFGLAAAQRLEVDGYVDSATAQQLIARFHLVDDARGNVTLRVTDNEQGGRRIASTVIVALDLAESLDSRERAAALALLRGRLELLQ</sequence>
<accession>A0A6J7PEN4</accession>
<organism evidence="1">
    <name type="scientific">freshwater metagenome</name>
    <dbReference type="NCBI Taxonomy" id="449393"/>
    <lineage>
        <taxon>unclassified sequences</taxon>
        <taxon>metagenomes</taxon>
        <taxon>ecological metagenomes</taxon>
    </lineage>
</organism>
<gene>
    <name evidence="1" type="ORF">UFOPK4061_00462</name>
</gene>
<reference evidence="1" key="1">
    <citation type="submission" date="2020-05" db="EMBL/GenBank/DDBJ databases">
        <authorList>
            <person name="Chiriac C."/>
            <person name="Salcher M."/>
            <person name="Ghai R."/>
            <person name="Kavagutti S V."/>
        </authorList>
    </citation>
    <scope>NUCLEOTIDE SEQUENCE</scope>
</reference>
<name>A0A6J7PEN4_9ZZZZ</name>
<protein>
    <submittedName>
        <fullName evidence="1">Unannotated protein</fullName>
    </submittedName>
</protein>
<evidence type="ECO:0000313" key="1">
    <source>
        <dbReference type="EMBL" id="CAB5003548.1"/>
    </source>
</evidence>
<proteinExistence type="predicted"/>
<dbReference type="EMBL" id="CAFBPD010000063">
    <property type="protein sequence ID" value="CAB5003548.1"/>
    <property type="molecule type" value="Genomic_DNA"/>
</dbReference>